<dbReference type="GO" id="GO:0015031">
    <property type="term" value="P:protein transport"/>
    <property type="evidence" value="ECO:0007669"/>
    <property type="project" value="UniProtKB-KW"/>
</dbReference>
<dbReference type="PROSITE" id="PS00678">
    <property type="entry name" value="WD_REPEATS_1"/>
    <property type="match status" value="1"/>
</dbReference>
<feature type="repeat" description="WD" evidence="22">
    <location>
        <begin position="284"/>
        <end position="325"/>
    </location>
</feature>
<dbReference type="Pfam" id="PF00400">
    <property type="entry name" value="WD40"/>
    <property type="match status" value="1"/>
</dbReference>
<comment type="function">
    <text evidence="18">Component of the Nup107-160 subcomplex of the nuclear pore complex (NPC). The Nup107-160 subcomplex is required for the assembly of a functional NPC. The Nup107-160 subcomplex is also required for normal kinetochore microtubule attachment, mitotic progression and chromosome segregation.</text>
</comment>
<evidence type="ECO:0000256" key="1">
    <source>
        <dbReference type="ARBA" id="ARBA00004567"/>
    </source>
</evidence>
<dbReference type="InterPro" id="IPR037626">
    <property type="entry name" value="NUP37"/>
</dbReference>
<evidence type="ECO:0000256" key="4">
    <source>
        <dbReference type="ARBA" id="ARBA00022454"/>
    </source>
</evidence>
<evidence type="ECO:0000256" key="12">
    <source>
        <dbReference type="ARBA" id="ARBA00022927"/>
    </source>
</evidence>
<evidence type="ECO:0000256" key="2">
    <source>
        <dbReference type="ARBA" id="ARBA00004629"/>
    </source>
</evidence>
<keyword evidence="15" id="KW-0539">Nucleus</keyword>
<dbReference type="OrthoDB" id="340259at2759"/>
<keyword evidence="16" id="KW-0131">Cell cycle</keyword>
<dbReference type="Pfam" id="PF05824">
    <property type="entry name" value="Pro-MCH"/>
    <property type="match status" value="1"/>
</dbReference>
<keyword evidence="4" id="KW-0158">Chromosome</keyword>
<dbReference type="InterPro" id="IPR005456">
    <property type="entry name" value="Prepro-melanin_conc_hormone"/>
</dbReference>
<dbReference type="EMBL" id="AZIM01000147">
    <property type="protein sequence ID" value="ETE72995.1"/>
    <property type="molecule type" value="Genomic_DNA"/>
</dbReference>
<evidence type="ECO:0000256" key="9">
    <source>
        <dbReference type="ARBA" id="ARBA00022816"/>
    </source>
</evidence>
<dbReference type="GO" id="GO:0000776">
    <property type="term" value="C:kinetochore"/>
    <property type="evidence" value="ECO:0007669"/>
    <property type="project" value="UniProtKB-KW"/>
</dbReference>
<keyword evidence="11" id="KW-0995">Kinetochore</keyword>
<keyword evidence="13" id="KW-0811">Translocation</keyword>
<keyword evidence="5 22" id="KW-0853">WD repeat</keyword>
<evidence type="ECO:0000256" key="20">
    <source>
        <dbReference type="ARBA" id="ARBA00068271"/>
    </source>
</evidence>
<evidence type="ECO:0000256" key="11">
    <source>
        <dbReference type="ARBA" id="ARBA00022838"/>
    </source>
</evidence>
<feature type="non-terminal residue" evidence="24">
    <location>
        <position position="1"/>
    </location>
</feature>
<evidence type="ECO:0000256" key="10">
    <source>
        <dbReference type="ARBA" id="ARBA00022829"/>
    </source>
</evidence>
<evidence type="ECO:0000256" key="5">
    <source>
        <dbReference type="ARBA" id="ARBA00022574"/>
    </source>
</evidence>
<dbReference type="GO" id="GO:0007268">
    <property type="term" value="P:chemical synaptic transmission"/>
    <property type="evidence" value="ECO:0007669"/>
    <property type="project" value="InterPro"/>
</dbReference>
<keyword evidence="10" id="KW-0159">Chromosome partition</keyword>
<dbReference type="PANTHER" id="PTHR22806:SF0">
    <property type="entry name" value="NUCLEOPORIN NUP37"/>
    <property type="match status" value="1"/>
</dbReference>
<dbReference type="InterPro" id="IPR015943">
    <property type="entry name" value="WD40/YVTN_repeat-like_dom_sf"/>
</dbReference>
<protein>
    <recommendedName>
        <fullName evidence="20">Nucleoporin Nup37</fullName>
    </recommendedName>
    <alternativeName>
        <fullName evidence="21">Nup107-160 subcomplex subunit Nup37</fullName>
    </alternativeName>
</protein>
<keyword evidence="8" id="KW-0498">Mitosis</keyword>
<dbReference type="GO" id="GO:0051028">
    <property type="term" value="P:mRNA transport"/>
    <property type="evidence" value="ECO:0007669"/>
    <property type="project" value="UniProtKB-KW"/>
</dbReference>
<comment type="subunit">
    <text evidence="19">Component of the Nup107-160 subcomplex of the nuclear pore complex (NPC). The Nup107-160 subcomplex includes NUP160, NUP133, NUP107, NUP98, NUP85, NUP43, NUP37, SEH1 and SEC13.</text>
</comment>
<dbReference type="SUPFAM" id="SSF50978">
    <property type="entry name" value="WD40 repeat-like"/>
    <property type="match status" value="1"/>
</dbReference>
<accession>V8PF88</accession>
<organism evidence="24 25">
    <name type="scientific">Ophiophagus hannah</name>
    <name type="common">King cobra</name>
    <name type="synonym">Naja hannah</name>
    <dbReference type="NCBI Taxonomy" id="8665"/>
    <lineage>
        <taxon>Eukaryota</taxon>
        <taxon>Metazoa</taxon>
        <taxon>Chordata</taxon>
        <taxon>Craniata</taxon>
        <taxon>Vertebrata</taxon>
        <taxon>Euteleostomi</taxon>
        <taxon>Lepidosauria</taxon>
        <taxon>Squamata</taxon>
        <taxon>Bifurcata</taxon>
        <taxon>Unidentata</taxon>
        <taxon>Episquamata</taxon>
        <taxon>Toxicofera</taxon>
        <taxon>Serpentes</taxon>
        <taxon>Colubroidea</taxon>
        <taxon>Elapidae</taxon>
        <taxon>Elapinae</taxon>
        <taxon>Ophiophagus</taxon>
    </lineage>
</organism>
<feature type="signal peptide" evidence="23">
    <location>
        <begin position="1"/>
        <end position="26"/>
    </location>
</feature>
<proteinExistence type="predicted"/>
<dbReference type="AlphaFoldDB" id="V8PF88"/>
<gene>
    <name evidence="24" type="primary">NUP37</name>
    <name evidence="24" type="ORF">L345_01159</name>
</gene>
<comment type="subcellular location">
    <subcellularLocation>
        <location evidence="2">Chromosome</location>
        <location evidence="2">Centromere</location>
        <location evidence="2">Kinetochore</location>
    </subcellularLocation>
    <subcellularLocation>
        <location evidence="1">Nucleus</location>
        <location evidence="1">Nuclear pore complex</location>
    </subcellularLocation>
</comment>
<keyword evidence="25" id="KW-1185">Reference proteome</keyword>
<keyword evidence="3" id="KW-0813">Transport</keyword>
<keyword evidence="23" id="KW-0732">Signal</keyword>
<dbReference type="FunFam" id="2.130.10.10:FF:000168">
    <property type="entry name" value="Nucleoporin Nup37"/>
    <property type="match status" value="1"/>
</dbReference>
<evidence type="ECO:0000313" key="24">
    <source>
        <dbReference type="EMBL" id="ETE72995.1"/>
    </source>
</evidence>
<reference evidence="24 25" key="1">
    <citation type="journal article" date="2013" name="Proc. Natl. Acad. Sci. U.S.A.">
        <title>The king cobra genome reveals dynamic gene evolution and adaptation in the snake venom system.</title>
        <authorList>
            <person name="Vonk F.J."/>
            <person name="Casewell N.R."/>
            <person name="Henkel C.V."/>
            <person name="Heimberg A.M."/>
            <person name="Jansen H.J."/>
            <person name="McCleary R.J."/>
            <person name="Kerkkamp H.M."/>
            <person name="Vos R.A."/>
            <person name="Guerreiro I."/>
            <person name="Calvete J.J."/>
            <person name="Wuster W."/>
            <person name="Woods A.E."/>
            <person name="Logan J.M."/>
            <person name="Harrison R.A."/>
            <person name="Castoe T.A."/>
            <person name="de Koning A.P."/>
            <person name="Pollock D.D."/>
            <person name="Yandell M."/>
            <person name="Calderon D."/>
            <person name="Renjifo C."/>
            <person name="Currier R.B."/>
            <person name="Salgado D."/>
            <person name="Pla D."/>
            <person name="Sanz L."/>
            <person name="Hyder A.S."/>
            <person name="Ribeiro J.M."/>
            <person name="Arntzen J.W."/>
            <person name="van den Thillart G.E."/>
            <person name="Boetzer M."/>
            <person name="Pirovano W."/>
            <person name="Dirks R.P."/>
            <person name="Spaink H.P."/>
            <person name="Duboule D."/>
            <person name="McGlinn E."/>
            <person name="Kini R.M."/>
            <person name="Richardson M.K."/>
        </authorList>
    </citation>
    <scope>NUCLEOTIDE SEQUENCE</scope>
    <source>
        <tissue evidence="24">Blood</tissue>
    </source>
</reference>
<feature type="chain" id="PRO_5004771502" description="Nucleoporin Nup37" evidence="23">
    <location>
        <begin position="27"/>
        <end position="505"/>
    </location>
</feature>
<evidence type="ECO:0000256" key="14">
    <source>
        <dbReference type="ARBA" id="ARBA00023132"/>
    </source>
</evidence>
<evidence type="ECO:0000313" key="25">
    <source>
        <dbReference type="Proteomes" id="UP000018936"/>
    </source>
</evidence>
<evidence type="ECO:0000256" key="6">
    <source>
        <dbReference type="ARBA" id="ARBA00022618"/>
    </source>
</evidence>
<keyword evidence="7" id="KW-0677">Repeat</keyword>
<evidence type="ECO:0000256" key="16">
    <source>
        <dbReference type="ARBA" id="ARBA00023306"/>
    </source>
</evidence>
<evidence type="ECO:0000256" key="7">
    <source>
        <dbReference type="ARBA" id="ARBA00022737"/>
    </source>
</evidence>
<dbReference type="GO" id="GO:0031080">
    <property type="term" value="C:nuclear pore outer ring"/>
    <property type="evidence" value="ECO:0007669"/>
    <property type="project" value="InterPro"/>
</dbReference>
<evidence type="ECO:0000256" key="22">
    <source>
        <dbReference type="PROSITE-ProRule" id="PRU00221"/>
    </source>
</evidence>
<dbReference type="Proteomes" id="UP000018936">
    <property type="component" value="Unassembled WGS sequence"/>
</dbReference>
<evidence type="ECO:0000256" key="19">
    <source>
        <dbReference type="ARBA" id="ARBA00062724"/>
    </source>
</evidence>
<dbReference type="GO" id="GO:0051301">
    <property type="term" value="P:cell division"/>
    <property type="evidence" value="ECO:0007669"/>
    <property type="project" value="UniProtKB-KW"/>
</dbReference>
<evidence type="ECO:0000256" key="15">
    <source>
        <dbReference type="ARBA" id="ARBA00023242"/>
    </source>
</evidence>
<dbReference type="PANTHER" id="PTHR22806">
    <property type="entry name" value="NUCLEOPORIN NUP37 P37 -RELATED"/>
    <property type="match status" value="1"/>
</dbReference>
<comment type="caution">
    <text evidence="24">The sequence shown here is derived from an EMBL/GenBank/DDBJ whole genome shotgun (WGS) entry which is preliminary data.</text>
</comment>
<keyword evidence="12" id="KW-0653">Protein transport</keyword>
<dbReference type="PROSITE" id="PS50294">
    <property type="entry name" value="WD_REPEATS_REGION"/>
    <property type="match status" value="1"/>
</dbReference>
<evidence type="ECO:0000256" key="18">
    <source>
        <dbReference type="ARBA" id="ARBA00053706"/>
    </source>
</evidence>
<dbReference type="InterPro" id="IPR019775">
    <property type="entry name" value="WD40_repeat_CS"/>
</dbReference>
<dbReference type="PROSITE" id="PS50082">
    <property type="entry name" value="WD_REPEATS_2"/>
    <property type="match status" value="1"/>
</dbReference>
<keyword evidence="17" id="KW-0137">Centromere</keyword>
<evidence type="ECO:0000256" key="21">
    <source>
        <dbReference type="ARBA" id="ARBA00076652"/>
    </source>
</evidence>
<evidence type="ECO:0000256" key="23">
    <source>
        <dbReference type="SAM" id="SignalP"/>
    </source>
</evidence>
<dbReference type="SMART" id="SM00320">
    <property type="entry name" value="WD40"/>
    <property type="match status" value="3"/>
</dbReference>
<keyword evidence="6" id="KW-0132">Cell division</keyword>
<keyword evidence="9" id="KW-0509">mRNA transport</keyword>
<name>V8PF88_OPHHA</name>
<dbReference type="Gene3D" id="2.130.10.10">
    <property type="entry name" value="YVTN repeat-like/Quinoprotein amine dehydrogenase"/>
    <property type="match status" value="1"/>
</dbReference>
<dbReference type="GO" id="GO:0030354">
    <property type="term" value="F:melanin-concentrating hormone activity"/>
    <property type="evidence" value="ECO:0007669"/>
    <property type="project" value="InterPro"/>
</dbReference>
<dbReference type="GO" id="GO:0045202">
    <property type="term" value="C:synapse"/>
    <property type="evidence" value="ECO:0007669"/>
    <property type="project" value="GOC"/>
</dbReference>
<evidence type="ECO:0000256" key="8">
    <source>
        <dbReference type="ARBA" id="ARBA00022776"/>
    </source>
</evidence>
<sequence>MQTSKRWRMCTSSHVLLLIFSLLSQGSLLSVSKSMRKAEDNMLLSTFSLGKITQNGDKAGKSLPTSSFEHYKMEDSSFLDEDRNPHFSNIGYKHHVINYGQPRSLNVKQIPYFELEGPMTFPSNAEVENIESIQERRETGSDENSANLPIGRRDFDSKLYFHPKMKQETFRRAAYTVECKDYVHVVEFNPFDCGTAESLIAYGGNNYVVVGTCRFQEEDAAVEGIQYKTLRTFQHESRVDAIVWSPETRLDALPPHIRFCTAAADRKLRLFTSDLKDKNEYKTLEGHSDYINDLVFSPKGQEIASVSDDHTCRVWDLEENLRAYFVLRSPGMSVGWHPEDAFKATSLFSKHLEPGIYCQLMVAEKNGTIRFYDLVTHQAILSLTTDQTPLMSANWCLKNTFKIGAVAGNDWFIWDITRSSYPLDKRPVHADRARLFRWSRVNENLFATTGYPGKMISQLLVHHLGHPQPILIGSAPLGSGLTWHRTLPLCAMGGDHKVYFWVTEI</sequence>
<keyword evidence="14" id="KW-0906">Nuclear pore complex</keyword>
<evidence type="ECO:0000256" key="13">
    <source>
        <dbReference type="ARBA" id="ARBA00023010"/>
    </source>
</evidence>
<evidence type="ECO:0000256" key="17">
    <source>
        <dbReference type="ARBA" id="ARBA00023328"/>
    </source>
</evidence>
<evidence type="ECO:0000256" key="3">
    <source>
        <dbReference type="ARBA" id="ARBA00022448"/>
    </source>
</evidence>
<dbReference type="GO" id="GO:0007059">
    <property type="term" value="P:chromosome segregation"/>
    <property type="evidence" value="ECO:0007669"/>
    <property type="project" value="UniProtKB-KW"/>
</dbReference>
<dbReference type="InterPro" id="IPR036322">
    <property type="entry name" value="WD40_repeat_dom_sf"/>
</dbReference>
<dbReference type="InterPro" id="IPR001680">
    <property type="entry name" value="WD40_rpt"/>
</dbReference>